<organism evidence="2 3">
    <name type="scientific">Spiroplasma citri</name>
    <dbReference type="NCBI Taxonomy" id="2133"/>
    <lineage>
        <taxon>Bacteria</taxon>
        <taxon>Bacillati</taxon>
        <taxon>Mycoplasmatota</taxon>
        <taxon>Mollicutes</taxon>
        <taxon>Entomoplasmatales</taxon>
        <taxon>Spiroplasmataceae</taxon>
        <taxon>Spiroplasma</taxon>
    </lineage>
</organism>
<dbReference type="GO" id="GO:0004668">
    <property type="term" value="F:protein-arginine deiminase activity"/>
    <property type="evidence" value="ECO:0007669"/>
    <property type="project" value="InterPro"/>
</dbReference>
<dbReference type="GeneID" id="97612175"/>
<evidence type="ECO:0000313" key="2">
    <source>
        <dbReference type="EMBL" id="QIA69162.1"/>
    </source>
</evidence>
<dbReference type="EMBL" id="CP046368">
    <property type="protein sequence ID" value="QIA69162.1"/>
    <property type="molecule type" value="Genomic_DNA"/>
</dbReference>
<evidence type="ECO:0000256" key="1">
    <source>
        <dbReference type="ARBA" id="ARBA00022801"/>
    </source>
</evidence>
<dbReference type="RefSeq" id="WP_147077360.1">
    <property type="nucleotide sequence ID" value="NZ_CP013197.1"/>
</dbReference>
<reference evidence="2 3" key="1">
    <citation type="submission" date="2019-11" db="EMBL/GenBank/DDBJ databases">
        <title>Whole genome sequencing and comparative genomics analyses of five strains of Spiroplasma citri.</title>
        <authorList>
            <person name="Yokomi R."/>
            <person name="Chen J."/>
            <person name="Rattner R."/>
            <person name="Vidalakis G."/>
        </authorList>
    </citation>
    <scope>NUCLEOTIDE SEQUENCE [LARGE SCALE GENOMIC DNA]</scope>
    <source>
        <strain evidence="2 3">BR12</strain>
    </source>
</reference>
<dbReference type="AlphaFoldDB" id="A0AAJ4JYH9"/>
<protein>
    <submittedName>
        <fullName evidence="2">Uncharacterized protein</fullName>
    </submittedName>
</protein>
<dbReference type="Proteomes" id="UP000464735">
    <property type="component" value="Chromosome"/>
</dbReference>
<name>A0AAJ4JYH9_SPICI</name>
<evidence type="ECO:0000313" key="3">
    <source>
        <dbReference type="Proteomes" id="UP000464735"/>
    </source>
</evidence>
<gene>
    <name evidence="2" type="ORF">GL298_06435</name>
</gene>
<dbReference type="GO" id="GO:0009446">
    <property type="term" value="P:putrescine biosynthetic process"/>
    <property type="evidence" value="ECO:0007669"/>
    <property type="project" value="InterPro"/>
</dbReference>
<sequence>MVLRKCFPKRKVIPIYACEIIIGGGGINSMTQSEF</sequence>
<keyword evidence="1" id="KW-0378">Hydrolase</keyword>
<accession>A0AAJ4JYH9</accession>
<dbReference type="Pfam" id="PF04371">
    <property type="entry name" value="PAD_porph"/>
    <property type="match status" value="1"/>
</dbReference>
<dbReference type="InterPro" id="IPR007466">
    <property type="entry name" value="Peptidyl-Arg-deiminase_porph"/>
</dbReference>
<proteinExistence type="predicted"/>
<dbReference type="Gene3D" id="3.75.10.10">
    <property type="entry name" value="L-arginine/glycine Amidinotransferase, Chain A"/>
    <property type="match status" value="1"/>
</dbReference>
<dbReference type="SUPFAM" id="SSF55909">
    <property type="entry name" value="Pentein"/>
    <property type="match status" value="1"/>
</dbReference>